<dbReference type="RefSeq" id="WP_111445149.1">
    <property type="nucleotide sequence ID" value="NZ_QKZK01000009.1"/>
</dbReference>
<keyword evidence="2" id="KW-0121">Carboxypeptidase</keyword>
<gene>
    <name evidence="2" type="ORF">LX69_01474</name>
</gene>
<dbReference type="Proteomes" id="UP000249239">
    <property type="component" value="Unassembled WGS sequence"/>
</dbReference>
<dbReference type="Gene3D" id="2.60.40.1120">
    <property type="entry name" value="Carboxypeptidase-like, regulatory domain"/>
    <property type="match status" value="1"/>
</dbReference>
<feature type="chain" id="PRO_5015857437" evidence="1">
    <location>
        <begin position="20"/>
        <end position="113"/>
    </location>
</feature>
<dbReference type="Pfam" id="PF13715">
    <property type="entry name" value="CarbopepD_reg_2"/>
    <property type="match status" value="1"/>
</dbReference>
<accession>A0A2W7NL69</accession>
<evidence type="ECO:0000256" key="1">
    <source>
        <dbReference type="SAM" id="SignalP"/>
    </source>
</evidence>
<dbReference type="GO" id="GO:0004180">
    <property type="term" value="F:carboxypeptidase activity"/>
    <property type="evidence" value="ECO:0007669"/>
    <property type="project" value="UniProtKB-KW"/>
</dbReference>
<dbReference type="OrthoDB" id="8727862at2"/>
<keyword evidence="2" id="KW-0645">Protease</keyword>
<protein>
    <submittedName>
        <fullName evidence="2">Carboxypeptidase-like protein</fullName>
    </submittedName>
</protein>
<dbReference type="SUPFAM" id="SSF49452">
    <property type="entry name" value="Starch-binding domain-like"/>
    <property type="match status" value="1"/>
</dbReference>
<feature type="signal peptide" evidence="1">
    <location>
        <begin position="1"/>
        <end position="19"/>
    </location>
</feature>
<organism evidence="2 3">
    <name type="scientific">Breznakibacter xylanolyticus</name>
    <dbReference type="NCBI Taxonomy" id="990"/>
    <lineage>
        <taxon>Bacteria</taxon>
        <taxon>Pseudomonadati</taxon>
        <taxon>Bacteroidota</taxon>
        <taxon>Bacteroidia</taxon>
        <taxon>Marinilabiliales</taxon>
        <taxon>Marinilabiliaceae</taxon>
        <taxon>Breznakibacter</taxon>
    </lineage>
</organism>
<name>A0A2W7NL69_9BACT</name>
<dbReference type="InterPro" id="IPR013784">
    <property type="entry name" value="Carb-bd-like_fold"/>
</dbReference>
<evidence type="ECO:0000313" key="3">
    <source>
        <dbReference type="Proteomes" id="UP000249239"/>
    </source>
</evidence>
<keyword evidence="3" id="KW-1185">Reference proteome</keyword>
<dbReference type="AlphaFoldDB" id="A0A2W7NL69"/>
<dbReference type="GO" id="GO:0030246">
    <property type="term" value="F:carbohydrate binding"/>
    <property type="evidence" value="ECO:0007669"/>
    <property type="project" value="InterPro"/>
</dbReference>
<comment type="caution">
    <text evidence="2">The sequence shown here is derived from an EMBL/GenBank/DDBJ whole genome shotgun (WGS) entry which is preliminary data.</text>
</comment>
<keyword evidence="1" id="KW-0732">Signal</keyword>
<sequence>MFRTIIALLTLMIVSAAQGAEIKGTVKDGQTGELLTGCTFYVHELQTGTISGLDGSYRLNGLKAGRYTLTCVFIKKGNPDNGGLPHHAASDSQTLLRDESMHRIYLIGIRYQL</sequence>
<proteinExistence type="predicted"/>
<evidence type="ECO:0000313" key="2">
    <source>
        <dbReference type="EMBL" id="PZX17424.1"/>
    </source>
</evidence>
<reference evidence="2 3" key="1">
    <citation type="submission" date="2018-06" db="EMBL/GenBank/DDBJ databases">
        <title>Genomic Encyclopedia of Archaeal and Bacterial Type Strains, Phase II (KMG-II): from individual species to whole genera.</title>
        <authorList>
            <person name="Goeker M."/>
        </authorList>
    </citation>
    <scope>NUCLEOTIDE SEQUENCE [LARGE SCALE GENOMIC DNA]</scope>
    <source>
        <strain evidence="2 3">DSM 6779</strain>
    </source>
</reference>
<dbReference type="EMBL" id="QKZK01000009">
    <property type="protein sequence ID" value="PZX17424.1"/>
    <property type="molecule type" value="Genomic_DNA"/>
</dbReference>
<keyword evidence="2" id="KW-0378">Hydrolase</keyword>